<dbReference type="SUPFAM" id="SSF51445">
    <property type="entry name" value="(Trans)glycosidases"/>
    <property type="match status" value="1"/>
</dbReference>
<evidence type="ECO:0000313" key="15">
    <source>
        <dbReference type="Proteomes" id="UP001285441"/>
    </source>
</evidence>
<reference evidence="14" key="1">
    <citation type="journal article" date="2023" name="Mol. Phylogenet. Evol.">
        <title>Genome-scale phylogeny and comparative genomics of the fungal order Sordariales.</title>
        <authorList>
            <person name="Hensen N."/>
            <person name="Bonometti L."/>
            <person name="Westerberg I."/>
            <person name="Brannstrom I.O."/>
            <person name="Guillou S."/>
            <person name="Cros-Aarteil S."/>
            <person name="Calhoun S."/>
            <person name="Haridas S."/>
            <person name="Kuo A."/>
            <person name="Mondo S."/>
            <person name="Pangilinan J."/>
            <person name="Riley R."/>
            <person name="LaButti K."/>
            <person name="Andreopoulos B."/>
            <person name="Lipzen A."/>
            <person name="Chen C."/>
            <person name="Yan M."/>
            <person name="Daum C."/>
            <person name="Ng V."/>
            <person name="Clum A."/>
            <person name="Steindorff A."/>
            <person name="Ohm R.A."/>
            <person name="Martin F."/>
            <person name="Silar P."/>
            <person name="Natvig D.O."/>
            <person name="Lalanne C."/>
            <person name="Gautier V."/>
            <person name="Ament-Velasquez S.L."/>
            <person name="Kruys A."/>
            <person name="Hutchinson M.I."/>
            <person name="Powell A.J."/>
            <person name="Barry K."/>
            <person name="Miller A.N."/>
            <person name="Grigoriev I.V."/>
            <person name="Debuchy R."/>
            <person name="Gladieux P."/>
            <person name="Hiltunen Thoren M."/>
            <person name="Johannesson H."/>
        </authorList>
    </citation>
    <scope>NUCLEOTIDE SEQUENCE</scope>
    <source>
        <strain evidence="14">CBS 232.78</strain>
    </source>
</reference>
<dbReference type="EMBL" id="JAULSW010000001">
    <property type="protein sequence ID" value="KAK3394806.1"/>
    <property type="molecule type" value="Genomic_DNA"/>
</dbReference>
<dbReference type="PANTHER" id="PTHR16631">
    <property type="entry name" value="GLUCAN 1,3-BETA-GLUCOSIDASE"/>
    <property type="match status" value="1"/>
</dbReference>
<dbReference type="Proteomes" id="UP001285441">
    <property type="component" value="Unassembled WGS sequence"/>
</dbReference>
<evidence type="ECO:0000256" key="13">
    <source>
        <dbReference type="SAM" id="SignalP"/>
    </source>
</evidence>
<comment type="caution">
    <text evidence="14">The sequence shown here is derived from an EMBL/GenBank/DDBJ whole genome shotgun (WGS) entry which is preliminary data.</text>
</comment>
<comment type="function">
    <text evidence="8">Beta-glucosidases are one of a number of cellulolytic enzymes involved in the degradation of cellulosic biomass. Catalyzes the last step releasing glucose from the inhibitory cellobiose.</text>
</comment>
<evidence type="ECO:0000256" key="11">
    <source>
        <dbReference type="ARBA" id="ARBA00041516"/>
    </source>
</evidence>
<comment type="subcellular location">
    <subcellularLocation>
        <location evidence="1">Secreted</location>
        <location evidence="1">Cell wall</location>
    </subcellularLocation>
</comment>
<keyword evidence="7" id="KW-0326">Glycosidase</keyword>
<evidence type="ECO:0000256" key="4">
    <source>
        <dbReference type="ARBA" id="ARBA00022525"/>
    </source>
</evidence>
<dbReference type="GO" id="GO:0009277">
    <property type="term" value="C:fungal-type cell wall"/>
    <property type="evidence" value="ECO:0007669"/>
    <property type="project" value="TreeGrafter"/>
</dbReference>
<feature type="signal peptide" evidence="13">
    <location>
        <begin position="1"/>
        <end position="19"/>
    </location>
</feature>
<keyword evidence="6 14" id="KW-0378">Hydrolase</keyword>
<dbReference type="PANTHER" id="PTHR16631:SF24">
    <property type="entry name" value="FAMILY 17 GLUCOSIDASE SCW11-RELATED"/>
    <property type="match status" value="1"/>
</dbReference>
<evidence type="ECO:0000256" key="7">
    <source>
        <dbReference type="ARBA" id="ARBA00023295"/>
    </source>
</evidence>
<dbReference type="GO" id="GO:0071555">
    <property type="term" value="P:cell wall organization"/>
    <property type="evidence" value="ECO:0007669"/>
    <property type="project" value="TreeGrafter"/>
</dbReference>
<evidence type="ECO:0000256" key="3">
    <source>
        <dbReference type="ARBA" id="ARBA00022512"/>
    </source>
</evidence>
<dbReference type="AlphaFoldDB" id="A0AAE0U8E8"/>
<gene>
    <name evidence="14" type="ORF">B0H63DRAFT_444909</name>
</gene>
<protein>
    <recommendedName>
        <fullName evidence="9">Probable beta-glucosidase btgE</fullName>
    </recommendedName>
    <alternativeName>
        <fullName evidence="10">Beta-D-glucoside glucohydrolase btgE</fullName>
    </alternativeName>
    <alternativeName>
        <fullName evidence="12">Cellobiase btgE</fullName>
    </alternativeName>
    <alternativeName>
        <fullName evidence="11">Gentiobiase btgE</fullName>
    </alternativeName>
</protein>
<evidence type="ECO:0000256" key="6">
    <source>
        <dbReference type="ARBA" id="ARBA00022801"/>
    </source>
</evidence>
<accession>A0AAE0U8E8</accession>
<dbReference type="GO" id="GO:0005576">
    <property type="term" value="C:extracellular region"/>
    <property type="evidence" value="ECO:0007669"/>
    <property type="project" value="TreeGrafter"/>
</dbReference>
<evidence type="ECO:0000313" key="14">
    <source>
        <dbReference type="EMBL" id="KAK3394806.1"/>
    </source>
</evidence>
<keyword evidence="4" id="KW-0964">Secreted</keyword>
<keyword evidence="5 13" id="KW-0732">Signal</keyword>
<organism evidence="14 15">
    <name type="scientific">Podospora didyma</name>
    <dbReference type="NCBI Taxonomy" id="330526"/>
    <lineage>
        <taxon>Eukaryota</taxon>
        <taxon>Fungi</taxon>
        <taxon>Dikarya</taxon>
        <taxon>Ascomycota</taxon>
        <taxon>Pezizomycotina</taxon>
        <taxon>Sordariomycetes</taxon>
        <taxon>Sordariomycetidae</taxon>
        <taxon>Sordariales</taxon>
        <taxon>Podosporaceae</taxon>
        <taxon>Podospora</taxon>
    </lineage>
</organism>
<dbReference type="GO" id="GO:0009986">
    <property type="term" value="C:cell surface"/>
    <property type="evidence" value="ECO:0007669"/>
    <property type="project" value="TreeGrafter"/>
</dbReference>
<name>A0AAE0U8E8_9PEZI</name>
<comment type="similarity">
    <text evidence="2">Belongs to the glycosyl hydrolase 17 family.</text>
</comment>
<feature type="chain" id="PRO_5042172432" description="Probable beta-glucosidase btgE" evidence="13">
    <location>
        <begin position="20"/>
        <end position="545"/>
    </location>
</feature>
<reference evidence="14" key="2">
    <citation type="submission" date="2023-06" db="EMBL/GenBank/DDBJ databases">
        <authorList>
            <consortium name="Lawrence Berkeley National Laboratory"/>
            <person name="Haridas S."/>
            <person name="Hensen N."/>
            <person name="Bonometti L."/>
            <person name="Westerberg I."/>
            <person name="Brannstrom I.O."/>
            <person name="Guillou S."/>
            <person name="Cros-Aarteil S."/>
            <person name="Calhoun S."/>
            <person name="Kuo A."/>
            <person name="Mondo S."/>
            <person name="Pangilinan J."/>
            <person name="Riley R."/>
            <person name="LaButti K."/>
            <person name="Andreopoulos B."/>
            <person name="Lipzen A."/>
            <person name="Chen C."/>
            <person name="Yanf M."/>
            <person name="Daum C."/>
            <person name="Ng V."/>
            <person name="Clum A."/>
            <person name="Steindorff A."/>
            <person name="Ohm R."/>
            <person name="Martin F."/>
            <person name="Silar P."/>
            <person name="Natvig D."/>
            <person name="Lalanne C."/>
            <person name="Gautier V."/>
            <person name="Ament-velasquez S.L."/>
            <person name="Kruys A."/>
            <person name="Hutchinson M.I."/>
            <person name="Powell A.J."/>
            <person name="Barry K."/>
            <person name="Miller A.N."/>
            <person name="Grigoriev I.V."/>
            <person name="Debuchy R."/>
            <person name="Gladieux P."/>
            <person name="Thoren M.H."/>
            <person name="Johannesson H."/>
        </authorList>
    </citation>
    <scope>NUCLEOTIDE SEQUENCE</scope>
    <source>
        <strain evidence="14">CBS 232.78</strain>
    </source>
</reference>
<evidence type="ECO:0000256" key="2">
    <source>
        <dbReference type="ARBA" id="ARBA00008773"/>
    </source>
</evidence>
<dbReference type="GO" id="GO:0042973">
    <property type="term" value="F:glucan endo-1,3-beta-D-glucosidase activity"/>
    <property type="evidence" value="ECO:0007669"/>
    <property type="project" value="TreeGrafter"/>
</dbReference>
<proteinExistence type="inferred from homology"/>
<sequence length="545" mass="55646">MKGALLAAAAAVLTGGASAAHDHRHAHQALFEKRGHNDTGICVPGCTTVYTTITGEAGLYFPPVTATPKPVTTSKPPVPTTPAGPITVPTPIAQTCPTPGVYTFPATTVVVTETITACGASTTVVPSGTHTLGGVTTIVETATTVVCPYATTKTVAGVVTSVIETTTYVCPSAGTYTIGPITTAVTKTETVVVPVVATYCPGTYTADAVITTIVETATVVYCPFTTPAPAPVATVAPVAQAQAAAPAPQAASPSPAAVVPVAAQAAASKPNKGSPKLGAKGDKWAMTYTPYTPSGDCKGPSEVMSDVSAIARLGFDTLRVYSTDCDTLPNVGAAAAANGLKLIVGVFIGKVGCDNTSPDVAHQVAALKEWAAWDMVSLVVVANEALFNKFCTVDQLRDLIVHVKTELGSVGYTGPLTTTDVVSAWLEQDVSSICSVIDVVACNAHAYFNAGTRPEAAGSFVAGQLALVEKVCGKSGYVMETGWPKAGVCNGEACAGPEQQRTAIHSIKEALGKKAVFFSFTDDPWKKPGACNCEQSWGCGEVFGA</sequence>
<evidence type="ECO:0000256" key="10">
    <source>
        <dbReference type="ARBA" id="ARBA00041495"/>
    </source>
</evidence>
<keyword evidence="3" id="KW-0134">Cell wall</keyword>
<evidence type="ECO:0000256" key="8">
    <source>
        <dbReference type="ARBA" id="ARBA00024983"/>
    </source>
</evidence>
<evidence type="ECO:0000256" key="5">
    <source>
        <dbReference type="ARBA" id="ARBA00022729"/>
    </source>
</evidence>
<evidence type="ECO:0000256" key="12">
    <source>
        <dbReference type="ARBA" id="ARBA00042762"/>
    </source>
</evidence>
<dbReference type="InterPro" id="IPR050732">
    <property type="entry name" value="Beta-glucan_modifiers"/>
</dbReference>
<evidence type="ECO:0000256" key="1">
    <source>
        <dbReference type="ARBA" id="ARBA00004191"/>
    </source>
</evidence>
<keyword evidence="15" id="KW-1185">Reference proteome</keyword>
<dbReference type="InterPro" id="IPR017853">
    <property type="entry name" value="GH"/>
</dbReference>
<evidence type="ECO:0000256" key="9">
    <source>
        <dbReference type="ARBA" id="ARBA00039284"/>
    </source>
</evidence>